<dbReference type="AlphaFoldDB" id="X0WHS0"/>
<reference evidence="1" key="1">
    <citation type="journal article" date="2014" name="Front. Microbiol.">
        <title>High frequency of phylogenetically diverse reductive dehalogenase-homologous genes in deep subseafloor sedimentary metagenomes.</title>
        <authorList>
            <person name="Kawai M."/>
            <person name="Futagami T."/>
            <person name="Toyoda A."/>
            <person name="Takaki Y."/>
            <person name="Nishi S."/>
            <person name="Hori S."/>
            <person name="Arai W."/>
            <person name="Tsubouchi T."/>
            <person name="Morono Y."/>
            <person name="Uchiyama I."/>
            <person name="Ito T."/>
            <person name="Fujiyama A."/>
            <person name="Inagaki F."/>
            <person name="Takami H."/>
        </authorList>
    </citation>
    <scope>NUCLEOTIDE SEQUENCE</scope>
    <source>
        <strain evidence="1">Expedition CK06-06</strain>
    </source>
</reference>
<proteinExistence type="predicted"/>
<protein>
    <submittedName>
        <fullName evidence="1">Uncharacterized protein</fullName>
    </submittedName>
</protein>
<name>X0WHS0_9ZZZZ</name>
<gene>
    <name evidence="1" type="ORF">S01H1_39355</name>
</gene>
<evidence type="ECO:0000313" key="1">
    <source>
        <dbReference type="EMBL" id="GAG12251.1"/>
    </source>
</evidence>
<accession>X0WHS0</accession>
<organism evidence="1">
    <name type="scientific">marine sediment metagenome</name>
    <dbReference type="NCBI Taxonomy" id="412755"/>
    <lineage>
        <taxon>unclassified sequences</taxon>
        <taxon>metagenomes</taxon>
        <taxon>ecological metagenomes</taxon>
    </lineage>
</organism>
<comment type="caution">
    <text evidence="1">The sequence shown here is derived from an EMBL/GenBank/DDBJ whole genome shotgun (WGS) entry which is preliminary data.</text>
</comment>
<dbReference type="EMBL" id="BARS01024830">
    <property type="protein sequence ID" value="GAG12251.1"/>
    <property type="molecule type" value="Genomic_DNA"/>
</dbReference>
<sequence length="229" mass="24385">MADIFDTIKTDVFDTVAVADRPDIFDEVGIEPPTQAEGLRPPTKTPEDFNLELSKFDIDIAQREEEQQFSFSDNSIQPFDPAEAPRQDETFKAGAVERGAVQVARALGITKLLPLREAGIAGGAAVPSPDELAQTAILKKLPEIVGSTAVIIGQFAAAHGLFRTIGFLQALPKSAGVITKAVETAKLFAGVEAIRQVGKLGFNKITDEDVPYEGAIGVIKSAAFGMIFG</sequence>
<feature type="non-terminal residue" evidence="1">
    <location>
        <position position="229"/>
    </location>
</feature>